<dbReference type="AlphaFoldDB" id="A0A0K0XV83"/>
<dbReference type="InterPro" id="IPR027039">
    <property type="entry name" value="Crtac1"/>
</dbReference>
<dbReference type="PANTHER" id="PTHR16026">
    <property type="entry name" value="CARTILAGE ACIDIC PROTEIN 1"/>
    <property type="match status" value="1"/>
</dbReference>
<reference evidence="3 4" key="1">
    <citation type="submission" date="2015-07" db="EMBL/GenBank/DDBJ databases">
        <authorList>
            <person name="Noorani M."/>
        </authorList>
    </citation>
    <scope>NUCLEOTIDE SEQUENCE [LARGE SCALE GENOMIC DNA]</scope>
    <source>
        <strain evidence="3 4">KCTC 42284</strain>
    </source>
</reference>
<dbReference type="SUPFAM" id="SSF69318">
    <property type="entry name" value="Integrin alpha N-terminal domain"/>
    <property type="match status" value="1"/>
</dbReference>
<sequence length="614" mass="65858">MSVSCRAHGVAVSGGGLLLVLSLLLAACSPPPEPTVDTSPVDAAAQGSDEPRWRFEDIAQESGLDFVHWNGMSGELYFPEPVGAGGGLVDFDGDGDLDVILVQGGPLQSPESSDPTVFPPPERPGFRVFRNDLTAAADGRLEPNFVDVTESSGLRSLGYGMGVASGDYDNDGRIDLYLTNFGHNELWRNVSRDGVIAFEDVTASAGVDDARWSTSASFVDLDGDGWLDLYVANYVEFSLALHRECRSGSGREDYCGPNSYDGVADSLFRNLGNGRFEDISAETGIADAPSSGLGVVTADLDRDGLIDIYVANDLKRNFLWRNLGVIDGRLRFEEIALLSGTAVSMEGRAQASMGIVAGDVDGDADDDLFMTHLSSDYNTLYLNDGSGHFIDASMNTGMAVPSLPHTGFGTVLIDIDNDGALDVAIANGEVRVIESQVVAGDPLPLKQTNQLLMNDGHGSFEDVSTRAGIEFSRLEVSRALAIGDIDNDGRSDLLLTNNSGPARLLLNRSDSQHHWIGLRFINAQGRDALGLRVGVRRADGQWAWRRVATDGSYLAANDPRLLFGLGESDGPVEVQAILLDGSIRNWTDLTPDRYHTLYLEMTQPPSPALGSQPR</sequence>
<dbReference type="PROSITE" id="PS51257">
    <property type="entry name" value="PROKAR_LIPOPROTEIN"/>
    <property type="match status" value="1"/>
</dbReference>
<dbReference type="InterPro" id="IPR013517">
    <property type="entry name" value="FG-GAP"/>
</dbReference>
<dbReference type="Gene3D" id="2.130.10.130">
    <property type="entry name" value="Integrin alpha, N-terminal"/>
    <property type="match status" value="1"/>
</dbReference>
<accession>A0A0K0XV83</accession>
<keyword evidence="4" id="KW-1185">Reference proteome</keyword>
<dbReference type="Pfam" id="PF07593">
    <property type="entry name" value="UnbV_ASPIC"/>
    <property type="match status" value="1"/>
</dbReference>
<dbReference type="Proteomes" id="UP000066624">
    <property type="component" value="Chromosome"/>
</dbReference>
<dbReference type="PANTHER" id="PTHR16026:SF0">
    <property type="entry name" value="CARTILAGE ACIDIC PROTEIN 1"/>
    <property type="match status" value="1"/>
</dbReference>
<dbReference type="RefSeq" id="WP_183971359.1">
    <property type="nucleotide sequence ID" value="NZ_JACHIC010000001.1"/>
</dbReference>
<dbReference type="STRING" id="1579979.WM2015_1158"/>
<name>A0A0K0XV83_9GAMM</name>
<evidence type="ECO:0000256" key="1">
    <source>
        <dbReference type="ARBA" id="ARBA00022729"/>
    </source>
</evidence>
<dbReference type="InterPro" id="IPR028994">
    <property type="entry name" value="Integrin_alpha_N"/>
</dbReference>
<proteinExistence type="predicted"/>
<gene>
    <name evidence="3" type="ORF">WM2015_1158</name>
</gene>
<evidence type="ECO:0000313" key="4">
    <source>
        <dbReference type="Proteomes" id="UP000066624"/>
    </source>
</evidence>
<dbReference type="Pfam" id="PF13517">
    <property type="entry name" value="FG-GAP_3"/>
    <property type="match status" value="2"/>
</dbReference>
<dbReference type="InterPro" id="IPR011519">
    <property type="entry name" value="UnbV_ASPIC"/>
</dbReference>
<evidence type="ECO:0000259" key="2">
    <source>
        <dbReference type="Pfam" id="PF07593"/>
    </source>
</evidence>
<protein>
    <submittedName>
        <fullName evidence="3">ASPIC/UnbV domain protein</fullName>
    </submittedName>
</protein>
<dbReference type="EMBL" id="CP012154">
    <property type="protein sequence ID" value="AKS41532.1"/>
    <property type="molecule type" value="Genomic_DNA"/>
</dbReference>
<feature type="domain" description="ASPIC/UnbV" evidence="2">
    <location>
        <begin position="528"/>
        <end position="595"/>
    </location>
</feature>
<keyword evidence="1" id="KW-0732">Signal</keyword>
<dbReference type="KEGG" id="wma:WM2015_1158"/>
<evidence type="ECO:0000313" key="3">
    <source>
        <dbReference type="EMBL" id="AKS41532.1"/>
    </source>
</evidence>
<dbReference type="PATRIC" id="fig|1579979.3.peg.1186"/>
<organism evidence="3 4">
    <name type="scientific">Wenzhouxiangella marina</name>
    <dbReference type="NCBI Taxonomy" id="1579979"/>
    <lineage>
        <taxon>Bacteria</taxon>
        <taxon>Pseudomonadati</taxon>
        <taxon>Pseudomonadota</taxon>
        <taxon>Gammaproteobacteria</taxon>
        <taxon>Chromatiales</taxon>
        <taxon>Wenzhouxiangellaceae</taxon>
        <taxon>Wenzhouxiangella</taxon>
    </lineage>
</organism>